<dbReference type="AlphaFoldDB" id="A0A3S4U4Z6"/>
<dbReference type="OrthoDB" id="5329076at2"/>
<reference evidence="1 2" key="1">
    <citation type="submission" date="2018-12" db="EMBL/GenBank/DDBJ databases">
        <authorList>
            <consortium name="Pathogen Informatics"/>
        </authorList>
    </citation>
    <scope>NUCLEOTIDE SEQUENCE [LARGE SCALE GENOMIC DNA]</scope>
    <source>
        <strain evidence="1 2">NCTC11541</strain>
    </source>
</reference>
<dbReference type="Pfam" id="PF12163">
    <property type="entry name" value="HobA"/>
    <property type="match status" value="1"/>
</dbReference>
<accession>A0A3S4U4Z6</accession>
<evidence type="ECO:0000313" key="2">
    <source>
        <dbReference type="Proteomes" id="UP000278157"/>
    </source>
</evidence>
<dbReference type="InterPro" id="IPR021011">
    <property type="entry name" value="HobA"/>
</dbReference>
<evidence type="ECO:0000313" key="1">
    <source>
        <dbReference type="EMBL" id="VEG84580.1"/>
    </source>
</evidence>
<gene>
    <name evidence="1" type="ORF">NCTC11541_00609</name>
</gene>
<organism evidence="1 2">
    <name type="scientific">Campylobacter upsaliensis</name>
    <dbReference type="NCBI Taxonomy" id="28080"/>
    <lineage>
        <taxon>Bacteria</taxon>
        <taxon>Pseudomonadati</taxon>
        <taxon>Campylobacterota</taxon>
        <taxon>Epsilonproteobacteria</taxon>
        <taxon>Campylobacterales</taxon>
        <taxon>Campylobacteraceae</taxon>
        <taxon>Campylobacter</taxon>
    </lineage>
</organism>
<dbReference type="Proteomes" id="UP000278157">
    <property type="component" value="Chromosome"/>
</dbReference>
<dbReference type="EMBL" id="LR134372">
    <property type="protein sequence ID" value="VEG84580.1"/>
    <property type="molecule type" value="Genomic_DNA"/>
</dbReference>
<name>A0A3S4U4Z6_CAMUP</name>
<dbReference type="Gene3D" id="3.40.50.11670">
    <property type="entry name" value="DNA replication regulator HobA"/>
    <property type="match status" value="1"/>
</dbReference>
<proteinExistence type="predicted"/>
<sequence>MSDFLSWSLENIRSGGASMAWMESRRLEWSPLVASRLKYLLEGRAFILICDEARSWYEHYFFQHINANRARPLLPFFSLKSFLFERKIQNNEDIILLNDMLEIAFPNGFVYFYIGTARDKRSLIARSKNDSLLWLFDEQLQNSFYLDSNDRDLDFKLISLYKLFDKSLDAILFSKVSL</sequence>
<dbReference type="RefSeq" id="WP_027304342.1">
    <property type="nucleotide sequence ID" value="NZ_CBCRZS010000009.1"/>
</dbReference>
<protein>
    <submittedName>
        <fullName evidence="1">DNA replication regulator</fullName>
    </submittedName>
</protein>
<dbReference type="InterPro" id="IPR038381">
    <property type="entry name" value="HobA_sf"/>
</dbReference>